<dbReference type="AlphaFoldDB" id="A0A2H3IYU8"/>
<dbReference type="EMBL" id="KB467843">
    <property type="protein sequence ID" value="PCH35172.1"/>
    <property type="molecule type" value="Genomic_DNA"/>
</dbReference>
<name>A0A2H3IYU8_WOLCO</name>
<feature type="region of interest" description="Disordered" evidence="1">
    <location>
        <begin position="1"/>
        <end position="29"/>
    </location>
</feature>
<feature type="compositionally biased region" description="Basic and acidic residues" evidence="1">
    <location>
        <begin position="52"/>
        <end position="61"/>
    </location>
</feature>
<proteinExistence type="predicted"/>
<dbReference type="Proteomes" id="UP000218811">
    <property type="component" value="Unassembled WGS sequence"/>
</dbReference>
<sequence>MDKADDISGSDDVDEDDSEGQDEHRSYVWERRGDWNGRSVFKSSRAVSIHRDIPSARDRAPHLATPLIAPSYQPHPTTRPSRAASLAGCASQAHDACTDTAARHLGEAGHWPTAHALALDARKTPGGLGAIGGMDVWRAEVAGFDCFASSSAARAEADGPPEP</sequence>
<organism evidence="2 3">
    <name type="scientific">Wolfiporia cocos (strain MD-104)</name>
    <name type="common">Brown rot fungus</name>
    <dbReference type="NCBI Taxonomy" id="742152"/>
    <lineage>
        <taxon>Eukaryota</taxon>
        <taxon>Fungi</taxon>
        <taxon>Dikarya</taxon>
        <taxon>Basidiomycota</taxon>
        <taxon>Agaricomycotina</taxon>
        <taxon>Agaricomycetes</taxon>
        <taxon>Polyporales</taxon>
        <taxon>Phaeolaceae</taxon>
        <taxon>Wolfiporia</taxon>
    </lineage>
</organism>
<reference evidence="2 3" key="1">
    <citation type="journal article" date="2012" name="Science">
        <title>The Paleozoic origin of enzymatic lignin decomposition reconstructed from 31 fungal genomes.</title>
        <authorList>
            <person name="Floudas D."/>
            <person name="Binder M."/>
            <person name="Riley R."/>
            <person name="Barry K."/>
            <person name="Blanchette R.A."/>
            <person name="Henrissat B."/>
            <person name="Martinez A.T."/>
            <person name="Otillar R."/>
            <person name="Spatafora J.W."/>
            <person name="Yadav J.S."/>
            <person name="Aerts A."/>
            <person name="Benoit I."/>
            <person name="Boyd A."/>
            <person name="Carlson A."/>
            <person name="Copeland A."/>
            <person name="Coutinho P.M."/>
            <person name="de Vries R.P."/>
            <person name="Ferreira P."/>
            <person name="Findley K."/>
            <person name="Foster B."/>
            <person name="Gaskell J."/>
            <person name="Glotzer D."/>
            <person name="Gorecki P."/>
            <person name="Heitman J."/>
            <person name="Hesse C."/>
            <person name="Hori C."/>
            <person name="Igarashi K."/>
            <person name="Jurgens J.A."/>
            <person name="Kallen N."/>
            <person name="Kersten P."/>
            <person name="Kohler A."/>
            <person name="Kuees U."/>
            <person name="Kumar T.K.A."/>
            <person name="Kuo A."/>
            <person name="LaButti K."/>
            <person name="Larrondo L.F."/>
            <person name="Lindquist E."/>
            <person name="Ling A."/>
            <person name="Lombard V."/>
            <person name="Lucas S."/>
            <person name="Lundell T."/>
            <person name="Martin R."/>
            <person name="McLaughlin D.J."/>
            <person name="Morgenstern I."/>
            <person name="Morin E."/>
            <person name="Murat C."/>
            <person name="Nagy L.G."/>
            <person name="Nolan M."/>
            <person name="Ohm R.A."/>
            <person name="Patyshakuliyeva A."/>
            <person name="Rokas A."/>
            <person name="Ruiz-Duenas F.J."/>
            <person name="Sabat G."/>
            <person name="Salamov A."/>
            <person name="Samejima M."/>
            <person name="Schmutz J."/>
            <person name="Slot J.C."/>
            <person name="St John F."/>
            <person name="Stenlid J."/>
            <person name="Sun H."/>
            <person name="Sun S."/>
            <person name="Syed K."/>
            <person name="Tsang A."/>
            <person name="Wiebenga A."/>
            <person name="Young D."/>
            <person name="Pisabarro A."/>
            <person name="Eastwood D.C."/>
            <person name="Martin F."/>
            <person name="Cullen D."/>
            <person name="Grigoriev I.V."/>
            <person name="Hibbett D.S."/>
        </authorList>
    </citation>
    <scope>NUCLEOTIDE SEQUENCE [LARGE SCALE GENOMIC DNA]</scope>
    <source>
        <strain evidence="2 3">MD-104</strain>
    </source>
</reference>
<evidence type="ECO:0000313" key="3">
    <source>
        <dbReference type="Proteomes" id="UP000218811"/>
    </source>
</evidence>
<protein>
    <submittedName>
        <fullName evidence="2">Uncharacterized protein</fullName>
    </submittedName>
</protein>
<gene>
    <name evidence="2" type="ORF">WOLCODRAFT_166095</name>
</gene>
<evidence type="ECO:0000256" key="1">
    <source>
        <dbReference type="SAM" id="MobiDB-lite"/>
    </source>
</evidence>
<keyword evidence="3" id="KW-1185">Reference proteome</keyword>
<evidence type="ECO:0000313" key="2">
    <source>
        <dbReference type="EMBL" id="PCH35172.1"/>
    </source>
</evidence>
<feature type="region of interest" description="Disordered" evidence="1">
    <location>
        <begin position="52"/>
        <end position="82"/>
    </location>
</feature>
<accession>A0A2H3IYU8</accession>
<feature type="compositionally biased region" description="Acidic residues" evidence="1">
    <location>
        <begin position="8"/>
        <end position="20"/>
    </location>
</feature>